<evidence type="ECO:0000313" key="1">
    <source>
        <dbReference type="EMBL" id="CBH99824.1"/>
    </source>
</evidence>
<sequence length="223" mass="24720">MATFPSTPETKKSDRQLLKIREMRDILEFDFTSGSDGTDLLRPLKTAPGFEKESYRANDLRREIEPWLTALFQSEHLSLLVGAGLTTAVHYHVTGKLPGGFSCRDYATFNTQIKAEAIRSAKEMGRGEANPEDQLRTALRIVDGLRILVKGSSESEPWKSIAKDLATLENDISTAIEALISGILGAERGVISQEERREEALVMLVSFLMSFASRTGTSVVLHY</sequence>
<dbReference type="AlphaFoldDB" id="E6PY15"/>
<organism evidence="1">
    <name type="scientific">mine drainage metagenome</name>
    <dbReference type="NCBI Taxonomy" id="410659"/>
    <lineage>
        <taxon>unclassified sequences</taxon>
        <taxon>metagenomes</taxon>
        <taxon>ecological metagenomes</taxon>
    </lineage>
</organism>
<proteinExistence type="predicted"/>
<accession>E6PY15</accession>
<protein>
    <submittedName>
        <fullName evidence="1">Uncharacterized protein</fullName>
    </submittedName>
</protein>
<name>E6PY15_9ZZZZ</name>
<comment type="caution">
    <text evidence="1">The sequence shown here is derived from an EMBL/GenBank/DDBJ whole genome shotgun (WGS) entry which is preliminary data.</text>
</comment>
<reference evidence="1" key="1">
    <citation type="submission" date="2009-10" db="EMBL/GenBank/DDBJ databases">
        <title>Diversity of trophic interactions inside an arsenic-rich microbial ecosystem.</title>
        <authorList>
            <person name="Bertin P.N."/>
            <person name="Heinrich-Salmeron A."/>
            <person name="Pelletier E."/>
            <person name="Goulhen-Chollet F."/>
            <person name="Arsene-Ploetze F."/>
            <person name="Gallien S."/>
            <person name="Calteau A."/>
            <person name="Vallenet D."/>
            <person name="Casiot C."/>
            <person name="Chane-Woon-Ming B."/>
            <person name="Giloteaux L."/>
            <person name="Barakat M."/>
            <person name="Bonnefoy V."/>
            <person name="Bruneel O."/>
            <person name="Chandler M."/>
            <person name="Cleiss J."/>
            <person name="Duran R."/>
            <person name="Elbaz-Poulichet F."/>
            <person name="Fonknechten N."/>
            <person name="Lauga B."/>
            <person name="Mornico D."/>
            <person name="Ortet P."/>
            <person name="Schaeffer C."/>
            <person name="Siguier P."/>
            <person name="Alexander Thil Smith A."/>
            <person name="Van Dorsselaer A."/>
            <person name="Weissenbach J."/>
            <person name="Medigue C."/>
            <person name="Le Paslier D."/>
        </authorList>
    </citation>
    <scope>NUCLEOTIDE SEQUENCE</scope>
</reference>
<dbReference type="EMBL" id="CABN01000056">
    <property type="protein sequence ID" value="CBH99824.1"/>
    <property type="molecule type" value="Genomic_DNA"/>
</dbReference>
<gene>
    <name evidence="1" type="ORF">CARN3_0780</name>
</gene>